<reference evidence="2" key="1">
    <citation type="submission" date="2022-12" db="EMBL/GenBank/DDBJ databases">
        <authorList>
            <person name="Bing R.G."/>
            <person name="Willard D.J."/>
            <person name="Manesh M.J.H."/>
            <person name="Laemthong T."/>
            <person name="Crosby J.R."/>
            <person name="Kelly R.M."/>
        </authorList>
    </citation>
    <scope>NUCLEOTIDE SEQUENCE</scope>
    <source>
        <strain evidence="2">DSM 8991</strain>
    </source>
</reference>
<dbReference type="InterPro" id="IPR052912">
    <property type="entry name" value="UPF0111_domain"/>
</dbReference>
<organism evidence="2 3">
    <name type="scientific">Caldicellulosiruptor naganoensis</name>
    <dbReference type="NCBI Taxonomy" id="29324"/>
    <lineage>
        <taxon>Bacteria</taxon>
        <taxon>Bacillati</taxon>
        <taxon>Bacillota</taxon>
        <taxon>Bacillota incertae sedis</taxon>
        <taxon>Caldicellulosiruptorales</taxon>
        <taxon>Caldicellulosiruptoraceae</taxon>
        <taxon>Caldicellulosiruptor</taxon>
    </lineage>
</organism>
<dbReference type="Gene3D" id="1.20.58.220">
    <property type="entry name" value="Phosphate transport system protein phou homolog 2, domain 2"/>
    <property type="match status" value="1"/>
</dbReference>
<sequence>MELLNRTFIAPLDREDLFAIIKEIDNIVDALETVAHRFEIYGVEQIKPEAKILSEMIINCTKELKSVVENLKDSKNTKLIKEKIIEVNRIEDEGDIVYRNAIKKLFSENRDKPIEVIIWKEIFGFLEDTLDACEDVANVIEGVVTKNA</sequence>
<dbReference type="PANTHER" id="PTHR37298">
    <property type="entry name" value="UPF0111 PROTEIN YKAA"/>
    <property type="match status" value="1"/>
</dbReference>
<proteinExistence type="inferred from homology"/>
<evidence type="ECO:0000313" key="3">
    <source>
        <dbReference type="Proteomes" id="UP001164745"/>
    </source>
</evidence>
<protein>
    <submittedName>
        <fullName evidence="2">DUF47 family protein</fullName>
    </submittedName>
</protein>
<dbReference type="PANTHER" id="PTHR37298:SF1">
    <property type="entry name" value="UPF0111 PROTEIN YKAA"/>
    <property type="match status" value="1"/>
</dbReference>
<dbReference type="Pfam" id="PF01865">
    <property type="entry name" value="PhoU_div"/>
    <property type="match status" value="1"/>
</dbReference>
<gene>
    <name evidence="2" type="ORF">OTJ99_001232</name>
</gene>
<dbReference type="Proteomes" id="UP001164745">
    <property type="component" value="Chromosome"/>
</dbReference>
<evidence type="ECO:0000256" key="1">
    <source>
        <dbReference type="ARBA" id="ARBA00008591"/>
    </source>
</evidence>
<accession>A0ABY7BKU0</accession>
<dbReference type="EMBL" id="CP113864">
    <property type="protein sequence ID" value="WAM32696.1"/>
    <property type="molecule type" value="Genomic_DNA"/>
</dbReference>
<dbReference type="InterPro" id="IPR038078">
    <property type="entry name" value="PhoU-like_sf"/>
</dbReference>
<dbReference type="InterPro" id="IPR018445">
    <property type="entry name" value="Put_Phosphate_transp_reg"/>
</dbReference>
<comment type="similarity">
    <text evidence="1">Belongs to the UPF0111 family.</text>
</comment>
<dbReference type="SUPFAM" id="SSF109755">
    <property type="entry name" value="PhoU-like"/>
    <property type="match status" value="1"/>
</dbReference>
<keyword evidence="3" id="KW-1185">Reference proteome</keyword>
<evidence type="ECO:0000313" key="2">
    <source>
        <dbReference type="EMBL" id="WAM32696.1"/>
    </source>
</evidence>
<name>A0ABY7BKU0_9FIRM</name>